<feature type="compositionally biased region" description="Acidic residues" evidence="1">
    <location>
        <begin position="10"/>
        <end position="19"/>
    </location>
</feature>
<dbReference type="AlphaFoldDB" id="A0A835GMS0"/>
<feature type="region of interest" description="Disordered" evidence="1">
    <location>
        <begin position="329"/>
        <end position="350"/>
    </location>
</feature>
<dbReference type="PANTHER" id="PTHR13621:SF2">
    <property type="entry name" value="PROLINE-RICH PROTEIN PRCC"/>
    <property type="match status" value="1"/>
</dbReference>
<name>A0A835GMS0_SPOEX</name>
<feature type="region of interest" description="Disordered" evidence="1">
    <location>
        <begin position="1"/>
        <end position="21"/>
    </location>
</feature>
<evidence type="ECO:0000313" key="2">
    <source>
        <dbReference type="EMBL" id="KAF9420211.1"/>
    </source>
</evidence>
<sequence>MALVAYENSDSSDYEEEGNSDSTIAVFNNKTEIKHDPDPAVLKHVKTIEDEQEPEPQKNEQSLFNFLPQPSKQKPAVIEEDDEFLHKKETTNVVKPKARITVPSLNDVCTCMFKDVKDSPIIVKSRVPADKKSGLLSMLPQPRNGVKSTTVSLIPQVLKKKPEIPVKKVPLPTPPKKCKVDSTPLVSEYSDESDSEDLQNDFFSIHKPVELPDAVQLPLDIDHNTKKHDKHQGIESFFKKEEDMKHVVLEPDYDQSIEEQAAGGSSYDAAAYGAEGSNNDVLLNEEAILKLCGARGKRKREEIQIVDVNQAEVLANAREMLMKGLMDDTTKRVSASKKKGNEPTTQQRRKHQITYLAYQAKANEAELQNQWANNRMSKRQTQAKYGF</sequence>
<feature type="region of interest" description="Disordered" evidence="1">
    <location>
        <begin position="48"/>
        <end position="72"/>
    </location>
</feature>
<evidence type="ECO:0000256" key="1">
    <source>
        <dbReference type="SAM" id="MobiDB-lite"/>
    </source>
</evidence>
<dbReference type="Pfam" id="PF10253">
    <property type="entry name" value="PRCC"/>
    <property type="match status" value="1"/>
</dbReference>
<accession>A0A835GMS0</accession>
<gene>
    <name evidence="2" type="ORF">HW555_003432</name>
</gene>
<protein>
    <recommendedName>
        <fullName evidence="4">Proline-rich protein PRCC</fullName>
    </recommendedName>
</protein>
<keyword evidence="3" id="KW-1185">Reference proteome</keyword>
<feature type="compositionally biased region" description="Polar residues" evidence="1">
    <location>
        <begin position="59"/>
        <end position="72"/>
    </location>
</feature>
<evidence type="ECO:0000313" key="3">
    <source>
        <dbReference type="Proteomes" id="UP000648187"/>
    </source>
</evidence>
<evidence type="ECO:0008006" key="4">
    <source>
        <dbReference type="Google" id="ProtNLM"/>
    </source>
</evidence>
<comment type="caution">
    <text evidence="2">The sequence shown here is derived from an EMBL/GenBank/DDBJ whole genome shotgun (WGS) entry which is preliminary data.</text>
</comment>
<proteinExistence type="predicted"/>
<dbReference type="PANTHER" id="PTHR13621">
    <property type="entry name" value="PROLINE-RICH PROTEIN PRCC"/>
    <property type="match status" value="1"/>
</dbReference>
<dbReference type="Proteomes" id="UP000648187">
    <property type="component" value="Unassembled WGS sequence"/>
</dbReference>
<reference evidence="2" key="1">
    <citation type="submission" date="2020-08" db="EMBL/GenBank/DDBJ databases">
        <title>Spodoptera exigua strain:BAW_Kor-Di-RS1 Genome sequencing and assembly.</title>
        <authorList>
            <person name="Kim J."/>
            <person name="Nam H.Y."/>
            <person name="Kwon M."/>
            <person name="Choi J.H."/>
            <person name="Cho S.R."/>
            <person name="Kim G.-H."/>
        </authorList>
    </citation>
    <scope>NUCLEOTIDE SEQUENCE</scope>
    <source>
        <strain evidence="2">BAW_Kor-Di-RS1</strain>
        <tissue evidence="2">Whole-body</tissue>
    </source>
</reference>
<dbReference type="InterPro" id="IPR018800">
    <property type="entry name" value="PRCC"/>
</dbReference>
<dbReference type="GO" id="GO:0005634">
    <property type="term" value="C:nucleus"/>
    <property type="evidence" value="ECO:0007669"/>
    <property type="project" value="TreeGrafter"/>
</dbReference>
<organism evidence="2 3">
    <name type="scientific">Spodoptera exigua</name>
    <name type="common">Beet armyworm</name>
    <name type="synonym">Noctua fulgens</name>
    <dbReference type="NCBI Taxonomy" id="7107"/>
    <lineage>
        <taxon>Eukaryota</taxon>
        <taxon>Metazoa</taxon>
        <taxon>Ecdysozoa</taxon>
        <taxon>Arthropoda</taxon>
        <taxon>Hexapoda</taxon>
        <taxon>Insecta</taxon>
        <taxon>Pterygota</taxon>
        <taxon>Neoptera</taxon>
        <taxon>Endopterygota</taxon>
        <taxon>Lepidoptera</taxon>
        <taxon>Glossata</taxon>
        <taxon>Ditrysia</taxon>
        <taxon>Noctuoidea</taxon>
        <taxon>Noctuidae</taxon>
        <taxon>Amphipyrinae</taxon>
        <taxon>Spodoptera</taxon>
    </lineage>
</organism>
<dbReference type="EMBL" id="JACKWZ010000034">
    <property type="protein sequence ID" value="KAF9420211.1"/>
    <property type="molecule type" value="Genomic_DNA"/>
</dbReference>